<name>A0A0C4W9V1_PLETR</name>
<feature type="transmembrane region" description="Helical" evidence="1">
    <location>
        <begin position="6"/>
        <end position="29"/>
    </location>
</feature>
<sequence>MLSMERGSSACALCMHACVQVELFLVLFFRKLLMRKSRARNPFAFVKSRICHDMLMALGTVVI</sequence>
<dbReference type="AlphaFoldDB" id="A0A0C4W9V1"/>
<accession>A0A0C4W9V1</accession>
<proteinExistence type="predicted"/>
<protein>
    <submittedName>
        <fullName evidence="2">Clone 1083 transcribed RNA sequence</fullName>
    </submittedName>
</protein>
<keyword evidence="1" id="KW-1133">Transmembrane helix</keyword>
<evidence type="ECO:0000256" key="1">
    <source>
        <dbReference type="SAM" id="Phobius"/>
    </source>
</evidence>
<reference evidence="2" key="1">
    <citation type="journal article" date="2014" name="J. Venom Res.">
        <title>Plectreurys tristis venome: A proteomic and transcriptomic analysis.</title>
        <authorList>
            <person name="Zobel-Thropp P.A."/>
            <person name="Thomas E.Z."/>
            <person name="David C.L."/>
            <person name="Breci L.A."/>
            <person name="Binford G.J."/>
        </authorList>
    </citation>
    <scope>NUCLEOTIDE SEQUENCE</scope>
    <source>
        <tissue evidence="2">Venom gland</tissue>
    </source>
</reference>
<organism evidence="2">
    <name type="scientific">Plectreurys tristis</name>
    <name type="common">Spider</name>
    <name type="synonym">Plectreurys bispinosus</name>
    <dbReference type="NCBI Taxonomy" id="33319"/>
    <lineage>
        <taxon>Eukaryota</taxon>
        <taxon>Metazoa</taxon>
        <taxon>Ecdysozoa</taxon>
        <taxon>Arthropoda</taxon>
        <taxon>Chelicerata</taxon>
        <taxon>Arachnida</taxon>
        <taxon>Araneae</taxon>
        <taxon>Araneomorphae</taxon>
        <taxon>Haplogynae</taxon>
        <taxon>Pholcoidea</taxon>
        <taxon>Plectreuridae</taxon>
        <taxon>Plectreurys</taxon>
    </lineage>
</organism>
<keyword evidence="1" id="KW-0472">Membrane</keyword>
<keyword evidence="1" id="KW-0812">Transmembrane</keyword>
<dbReference type="EMBL" id="KJ124661">
    <property type="protein sequence ID" value="AJD25301.1"/>
    <property type="molecule type" value="Transcribed_RNA"/>
</dbReference>
<evidence type="ECO:0000313" key="2">
    <source>
        <dbReference type="EMBL" id="AJD25301.1"/>
    </source>
</evidence>